<evidence type="ECO:0000256" key="11">
    <source>
        <dbReference type="SAM" id="Coils"/>
    </source>
</evidence>
<keyword evidence="16" id="KW-1185">Reference proteome</keyword>
<dbReference type="GO" id="GO:0002161">
    <property type="term" value="F:aminoacyl-tRNA deacylase activity"/>
    <property type="evidence" value="ECO:0007669"/>
    <property type="project" value="InterPro"/>
</dbReference>
<dbReference type="CDD" id="cd07962">
    <property type="entry name" value="Anticodon_Ia_Val"/>
    <property type="match status" value="1"/>
</dbReference>
<dbReference type="Gene3D" id="3.90.740.10">
    <property type="entry name" value="Valyl/Leucyl/Isoleucyl-tRNA synthetase, editing domain"/>
    <property type="match status" value="1"/>
</dbReference>
<gene>
    <name evidence="15" type="ORF">DBV15_05874</name>
</gene>
<dbReference type="PRINTS" id="PR00986">
    <property type="entry name" value="TRNASYNTHVAL"/>
</dbReference>
<evidence type="ECO:0000256" key="9">
    <source>
        <dbReference type="ARBA" id="ARBA00047552"/>
    </source>
</evidence>
<proteinExistence type="inferred from homology"/>
<keyword evidence="3 10" id="KW-0436">Ligase</keyword>
<name>A0A4S2KTZ4_9HYME</name>
<protein>
    <recommendedName>
        <fullName evidence="2">valine--tRNA ligase</fullName>
        <ecNumber evidence="2">6.1.1.9</ecNumber>
    </recommendedName>
    <alternativeName>
        <fullName evidence="8">Valyl-tRNA synthetase</fullName>
    </alternativeName>
</protein>
<dbReference type="InterPro" id="IPR009008">
    <property type="entry name" value="Val/Leu/Ile-tRNA-synth_edit"/>
</dbReference>
<dbReference type="GO" id="GO:0006260">
    <property type="term" value="P:DNA replication"/>
    <property type="evidence" value="ECO:0007669"/>
    <property type="project" value="InterPro"/>
</dbReference>
<dbReference type="PANTHER" id="PTHR11946:SF109">
    <property type="entry name" value="VALINE--TRNA LIGASE"/>
    <property type="match status" value="1"/>
</dbReference>
<dbReference type="InterPro" id="IPR014729">
    <property type="entry name" value="Rossmann-like_a/b/a_fold"/>
</dbReference>
<comment type="caution">
    <text evidence="15">The sequence shown here is derived from an EMBL/GenBank/DDBJ whole genome shotgun (WGS) entry which is preliminary data.</text>
</comment>
<organism evidence="15 16">
    <name type="scientific">Temnothorax longispinosus</name>
    <dbReference type="NCBI Taxonomy" id="300112"/>
    <lineage>
        <taxon>Eukaryota</taxon>
        <taxon>Metazoa</taxon>
        <taxon>Ecdysozoa</taxon>
        <taxon>Arthropoda</taxon>
        <taxon>Hexapoda</taxon>
        <taxon>Insecta</taxon>
        <taxon>Pterygota</taxon>
        <taxon>Neoptera</taxon>
        <taxon>Endopterygota</taxon>
        <taxon>Hymenoptera</taxon>
        <taxon>Apocrita</taxon>
        <taxon>Aculeata</taxon>
        <taxon>Formicoidea</taxon>
        <taxon>Formicidae</taxon>
        <taxon>Myrmicinae</taxon>
        <taxon>Temnothorax</taxon>
    </lineage>
</organism>
<evidence type="ECO:0000256" key="12">
    <source>
        <dbReference type="SAM" id="MobiDB-lite"/>
    </source>
</evidence>
<dbReference type="Gene3D" id="1.10.730.10">
    <property type="entry name" value="Isoleucyl-tRNA Synthetase, Domain 1"/>
    <property type="match status" value="1"/>
</dbReference>
<keyword evidence="4 10" id="KW-0547">Nucleotide-binding</keyword>
<feature type="domain" description="Aminoacyl-tRNA synthetase class Ia" evidence="13">
    <location>
        <begin position="39"/>
        <end position="638"/>
    </location>
</feature>
<dbReference type="InterPro" id="IPR001412">
    <property type="entry name" value="aa-tRNA-synth_I_CS"/>
</dbReference>
<dbReference type="InterPro" id="IPR013155">
    <property type="entry name" value="M/V/L/I-tRNA-synth_anticd-bd"/>
</dbReference>
<reference evidence="15 16" key="1">
    <citation type="journal article" date="2019" name="Philos. Trans. R. Soc. Lond., B, Biol. Sci.">
        <title>Ant behaviour and brain gene expression of defending hosts depend on the ecological success of the intruding social parasite.</title>
        <authorList>
            <person name="Kaur R."/>
            <person name="Stoldt M."/>
            <person name="Jongepier E."/>
            <person name="Feldmeyer B."/>
            <person name="Menzel F."/>
            <person name="Bornberg-Bauer E."/>
            <person name="Foitzik S."/>
        </authorList>
    </citation>
    <scope>NUCLEOTIDE SEQUENCE [LARGE SCALE GENOMIC DNA]</scope>
    <source>
        <tissue evidence="15">Whole body</tissue>
    </source>
</reference>
<comment type="catalytic activity">
    <reaction evidence="9">
        <text>tRNA(Val) + L-valine + ATP = L-valyl-tRNA(Val) + AMP + diphosphate</text>
        <dbReference type="Rhea" id="RHEA:10704"/>
        <dbReference type="Rhea" id="RHEA-COMP:9672"/>
        <dbReference type="Rhea" id="RHEA-COMP:9708"/>
        <dbReference type="ChEBI" id="CHEBI:30616"/>
        <dbReference type="ChEBI" id="CHEBI:33019"/>
        <dbReference type="ChEBI" id="CHEBI:57762"/>
        <dbReference type="ChEBI" id="CHEBI:78442"/>
        <dbReference type="ChEBI" id="CHEBI:78537"/>
        <dbReference type="ChEBI" id="CHEBI:456215"/>
        <dbReference type="EC" id="6.1.1.9"/>
    </reaction>
</comment>
<feature type="coiled-coil region" evidence="11">
    <location>
        <begin position="1339"/>
        <end position="1370"/>
    </location>
</feature>
<evidence type="ECO:0000313" key="15">
    <source>
        <dbReference type="EMBL" id="TGZ53455.1"/>
    </source>
</evidence>
<dbReference type="Gene3D" id="3.40.50.620">
    <property type="entry name" value="HUPs"/>
    <property type="match status" value="2"/>
</dbReference>
<keyword evidence="5 10" id="KW-0067">ATP-binding</keyword>
<feature type="compositionally biased region" description="Polar residues" evidence="12">
    <location>
        <begin position="1184"/>
        <end position="1222"/>
    </location>
</feature>
<dbReference type="SUPFAM" id="SSF47323">
    <property type="entry name" value="Anticodon-binding domain of a subclass of class I aminoacyl-tRNA synthetases"/>
    <property type="match status" value="1"/>
</dbReference>
<dbReference type="CDD" id="cd00817">
    <property type="entry name" value="ValRS_core"/>
    <property type="match status" value="1"/>
</dbReference>
<comment type="similarity">
    <text evidence="1 10">Belongs to the class-I aminoacyl-tRNA synthetase family.</text>
</comment>
<dbReference type="Pfam" id="PF08264">
    <property type="entry name" value="Anticodon_1"/>
    <property type="match status" value="1"/>
</dbReference>
<sequence>MANFPATFKPKDVEKGWYDIWQCNKYFASSRITKRTNNNAQEEKEAKESFSMVLPPPNITGILHLGHALTGHPVLWIPGLDHAGIATQAVVERTLRHTRNITRHDVGRAEFTRLIWQWKTEKAAIIKEQLKALGATLDWDREYFTIDENHSAAVTETFVRLNERNLLYRARDLVNWSPALRSTISEIEVEDFVVNGKTRLQLPGYDTKITVGQLIKLAYPIRDSNEELIIATTRPETVFGDVAIAVHPNDDRYSRYIGRHVLHPIRETFIPIIADSSVKREFGTGAIKVTPAHDRLDYNIAKRHGLPVIRVIDEDGNMTDACKEFKGVPRFIARRRLMNQLSTRGMVRGVEDNHRMILPLCSRTHDVVEYLPKEQWFLRCATMAKRACEAVANGELKIDPNDDGIHEQIWYNWLENPRDWCVSRQLWWGHRIPAYSIIHGDRKDDDSDSDIFSTSSNSTTSWIVARSEEEARSRVREKYGDTVSLRQDPDVLDTWFSSTIVPFATLGWPKITEDMARHYPLTLMETGHDILVFWVARMVMLSLELTQRLPFKEVLLHGVLCDGNGKKMSKSSGNVISPENIINGCTFEELNEQARHSHAAGILSAEELQRTLRVNTKSYSTGIPDCGADALRLSLCARNIKNHTISFDVDDCRTSKYFCNKIWQASKYALLMIKEDQLENEGKENLNDLDQWILSRLSWMIGIVNDAFAQRNFHKAIAAIRQFLHYEFCDFYVEGTKFGFKSGNSAGHSNTLAKCLEVSLRILAPVTPYLSDDLYLRLAKKGLPGFQSVASLLETSYPMPCEFEHLRDITLEERMRELVDVINAIRSCMANVSKKSNPEVNILVGNVHDYDFYQKNVNLIKGVSRIWNVSIYLTESANNGNFNTMTTAQNNNSNDGGIYTIQYMHTNDCSLLITAIDTSILEQVKKNIAKRNKLEGVTYKWLSKELHVHVNIAKQILWEFYQKYQNNNIECTYLLIGLLKDKGMRVEVVKESDVPKAKEKFSKIMSEHLYSVHKPLADLELLASSGSGDINYSAIKCDACKERSDEEMQLLRWGTAAKKAMENTTNSKSTNSMNPSKTERNSMTAKKNGFNNLFNMAGRSKSPEKPKSSFQERDRDSMKKDNLWKKKDSVKNKDSTEKDQALMEETKELIEKEKDTVEKDKNFVQKDKDSAEKTKNSTEKNKGSKTTSTAKKVSPQSNSVKKGSLNNFFGKLTSPSKSIEVTSSEKKNHNAKEEFTEEKMSKEKKKLQGKKRNRSKETDEGAKKRKRIVIQNDSSDSEVQSDIEMEELVPETEPEILAKPKSPSPPRIKHENGKRKVLKLVNKTYKEGEYIVTKKEHVYVSCSEDEEEKEEEMRRKEKKAEAKIEKVKKKQSTLTDFFKRS</sequence>
<feature type="compositionally biased region" description="Basic and acidic residues" evidence="12">
    <location>
        <begin position="1101"/>
        <end position="1182"/>
    </location>
</feature>
<dbReference type="GO" id="GO:0006438">
    <property type="term" value="P:valyl-tRNA aminoacylation"/>
    <property type="evidence" value="ECO:0007669"/>
    <property type="project" value="InterPro"/>
</dbReference>
<feature type="region of interest" description="Disordered" evidence="12">
    <location>
        <begin position="1060"/>
        <end position="1314"/>
    </location>
</feature>
<evidence type="ECO:0000256" key="2">
    <source>
        <dbReference type="ARBA" id="ARBA00013169"/>
    </source>
</evidence>
<dbReference type="GO" id="GO:0005524">
    <property type="term" value="F:ATP binding"/>
    <property type="evidence" value="ECO:0007669"/>
    <property type="project" value="UniProtKB-KW"/>
</dbReference>
<evidence type="ECO:0000256" key="8">
    <source>
        <dbReference type="ARBA" id="ARBA00029936"/>
    </source>
</evidence>
<evidence type="ECO:0000256" key="5">
    <source>
        <dbReference type="ARBA" id="ARBA00022840"/>
    </source>
</evidence>
<evidence type="ECO:0000256" key="10">
    <source>
        <dbReference type="RuleBase" id="RU363035"/>
    </source>
</evidence>
<dbReference type="NCBIfam" id="TIGR00422">
    <property type="entry name" value="valS"/>
    <property type="match status" value="1"/>
</dbReference>
<feature type="compositionally biased region" description="Acidic residues" evidence="12">
    <location>
        <begin position="1275"/>
        <end position="1294"/>
    </location>
</feature>
<keyword evidence="11" id="KW-0175">Coiled coil</keyword>
<feature type="compositionally biased region" description="Basic and acidic residues" evidence="12">
    <location>
        <begin position="1223"/>
        <end position="1241"/>
    </location>
</feature>
<dbReference type="PANTHER" id="PTHR11946">
    <property type="entry name" value="VALYL-TRNA SYNTHETASES"/>
    <property type="match status" value="1"/>
</dbReference>
<evidence type="ECO:0000256" key="1">
    <source>
        <dbReference type="ARBA" id="ARBA00005594"/>
    </source>
</evidence>
<dbReference type="STRING" id="300112.A0A4S2KTZ4"/>
<evidence type="ECO:0000259" key="13">
    <source>
        <dbReference type="Pfam" id="PF00133"/>
    </source>
</evidence>
<dbReference type="GO" id="GO:0005829">
    <property type="term" value="C:cytosol"/>
    <property type="evidence" value="ECO:0007669"/>
    <property type="project" value="TreeGrafter"/>
</dbReference>
<evidence type="ECO:0000256" key="4">
    <source>
        <dbReference type="ARBA" id="ARBA00022741"/>
    </source>
</evidence>
<evidence type="ECO:0000256" key="3">
    <source>
        <dbReference type="ARBA" id="ARBA00022598"/>
    </source>
</evidence>
<dbReference type="GO" id="GO:0043625">
    <property type="term" value="C:delta DNA polymerase complex"/>
    <property type="evidence" value="ECO:0007669"/>
    <property type="project" value="InterPro"/>
</dbReference>
<dbReference type="InterPro" id="IPR002300">
    <property type="entry name" value="aa-tRNA-synth_Ia"/>
</dbReference>
<dbReference type="NCBIfam" id="NF004349">
    <property type="entry name" value="PRK05729.1"/>
    <property type="match status" value="1"/>
</dbReference>
<dbReference type="EC" id="6.1.1.9" evidence="2"/>
<feature type="domain" description="Methionyl/Valyl/Leucyl/Isoleucyl-tRNA synthetase anticodon-binding" evidence="14">
    <location>
        <begin position="690"/>
        <end position="831"/>
    </location>
</feature>
<dbReference type="Pfam" id="PF00133">
    <property type="entry name" value="tRNA-synt_1"/>
    <property type="match status" value="1"/>
</dbReference>
<feature type="compositionally biased region" description="Low complexity" evidence="12">
    <location>
        <begin position="1063"/>
        <end position="1076"/>
    </location>
</feature>
<evidence type="ECO:0000259" key="14">
    <source>
        <dbReference type="Pfam" id="PF08264"/>
    </source>
</evidence>
<dbReference type="InterPro" id="IPR041913">
    <property type="entry name" value="POLD3_sf"/>
</dbReference>
<dbReference type="GO" id="GO:0004832">
    <property type="term" value="F:valine-tRNA ligase activity"/>
    <property type="evidence" value="ECO:0007669"/>
    <property type="project" value="UniProtKB-EC"/>
</dbReference>
<dbReference type="InterPro" id="IPR009080">
    <property type="entry name" value="tRNAsynth_Ia_anticodon-bd"/>
</dbReference>
<dbReference type="InterPro" id="IPR002303">
    <property type="entry name" value="Valyl-tRNA_ligase"/>
</dbReference>
<dbReference type="InterPro" id="IPR033705">
    <property type="entry name" value="Anticodon_Ia_Val"/>
</dbReference>
<accession>A0A4S2KTZ4</accession>
<dbReference type="FunFam" id="3.90.740.10:FF:000005">
    <property type="entry name" value="Valine--tRNA ligase, mitochondrial"/>
    <property type="match status" value="1"/>
</dbReference>
<dbReference type="PROSITE" id="PS00178">
    <property type="entry name" value="AA_TRNA_LIGASE_I"/>
    <property type="match status" value="1"/>
</dbReference>
<dbReference type="SUPFAM" id="SSF50677">
    <property type="entry name" value="ValRS/IleRS/LeuRS editing domain"/>
    <property type="match status" value="1"/>
</dbReference>
<evidence type="ECO:0000256" key="7">
    <source>
        <dbReference type="ARBA" id="ARBA00023146"/>
    </source>
</evidence>
<feature type="compositionally biased region" description="Basic residues" evidence="12">
    <location>
        <begin position="1242"/>
        <end position="1254"/>
    </location>
</feature>
<feature type="compositionally biased region" description="Polar residues" evidence="12">
    <location>
        <begin position="1081"/>
        <end position="1094"/>
    </location>
</feature>
<dbReference type="Pfam" id="PF09507">
    <property type="entry name" value="CDC27"/>
    <property type="match status" value="1"/>
</dbReference>
<dbReference type="EMBL" id="QBLH01001030">
    <property type="protein sequence ID" value="TGZ53455.1"/>
    <property type="molecule type" value="Genomic_DNA"/>
</dbReference>
<dbReference type="Gene3D" id="3.90.1030.20">
    <property type="entry name" value="DNA polymerase delta, p66 (Cdc27) subunit, wHTH domain"/>
    <property type="match status" value="1"/>
</dbReference>
<dbReference type="SUPFAM" id="SSF52374">
    <property type="entry name" value="Nucleotidylyl transferase"/>
    <property type="match status" value="1"/>
</dbReference>
<keyword evidence="6 10" id="KW-0648">Protein biosynthesis</keyword>
<dbReference type="Proteomes" id="UP000310200">
    <property type="component" value="Unassembled WGS sequence"/>
</dbReference>
<dbReference type="InterPro" id="IPR019038">
    <property type="entry name" value="POLD3"/>
</dbReference>
<evidence type="ECO:0000313" key="16">
    <source>
        <dbReference type="Proteomes" id="UP000310200"/>
    </source>
</evidence>
<keyword evidence="7 10" id="KW-0030">Aminoacyl-tRNA synthetase</keyword>
<evidence type="ECO:0000256" key="6">
    <source>
        <dbReference type="ARBA" id="ARBA00022917"/>
    </source>
</evidence>